<reference evidence="4" key="1">
    <citation type="journal article" date="2019" name="Int. J. Syst. Evol. Microbiol.">
        <title>The Global Catalogue of Microorganisms (GCM) 10K type strain sequencing project: providing services to taxonomists for standard genome sequencing and annotation.</title>
        <authorList>
            <consortium name="The Broad Institute Genomics Platform"/>
            <consortium name="The Broad Institute Genome Sequencing Center for Infectious Disease"/>
            <person name="Wu L."/>
            <person name="Ma J."/>
        </authorList>
    </citation>
    <scope>NUCLEOTIDE SEQUENCE [LARGE SCALE GENOMIC DNA]</scope>
    <source>
        <strain evidence="4">JCM 18298</strain>
    </source>
</reference>
<dbReference type="InterPro" id="IPR029058">
    <property type="entry name" value="AB_hydrolase_fold"/>
</dbReference>
<name>A0ABP9KCV8_9NOCA</name>
<dbReference type="Proteomes" id="UP001500603">
    <property type="component" value="Unassembled WGS sequence"/>
</dbReference>
<comment type="caution">
    <text evidence="3">The sequence shown here is derived from an EMBL/GenBank/DDBJ whole genome shotgun (WGS) entry which is preliminary data.</text>
</comment>
<dbReference type="GO" id="GO:0016787">
    <property type="term" value="F:hydrolase activity"/>
    <property type="evidence" value="ECO:0007669"/>
    <property type="project" value="UniProtKB-KW"/>
</dbReference>
<evidence type="ECO:0000313" key="4">
    <source>
        <dbReference type="Proteomes" id="UP001500603"/>
    </source>
</evidence>
<dbReference type="InterPro" id="IPR050471">
    <property type="entry name" value="AB_hydrolase"/>
</dbReference>
<dbReference type="InterPro" id="IPR000073">
    <property type="entry name" value="AB_hydrolase_1"/>
</dbReference>
<dbReference type="SUPFAM" id="SSF53474">
    <property type="entry name" value="alpha/beta-Hydrolases"/>
    <property type="match status" value="1"/>
</dbReference>
<evidence type="ECO:0000256" key="1">
    <source>
        <dbReference type="SAM" id="MobiDB-lite"/>
    </source>
</evidence>
<keyword evidence="4" id="KW-1185">Reference proteome</keyword>
<protein>
    <submittedName>
        <fullName evidence="3">Alpha/beta hydrolase</fullName>
    </submittedName>
</protein>
<dbReference type="PANTHER" id="PTHR43433:SF5">
    <property type="entry name" value="AB HYDROLASE-1 DOMAIN-CONTAINING PROTEIN"/>
    <property type="match status" value="1"/>
</dbReference>
<dbReference type="EMBL" id="BAABJM010000002">
    <property type="protein sequence ID" value="GAA5054646.1"/>
    <property type="molecule type" value="Genomic_DNA"/>
</dbReference>
<gene>
    <name evidence="3" type="ORF">GCM10023318_29880</name>
</gene>
<keyword evidence="3" id="KW-0378">Hydrolase</keyword>
<evidence type="ECO:0000313" key="3">
    <source>
        <dbReference type="EMBL" id="GAA5054646.1"/>
    </source>
</evidence>
<sequence length="309" mass="33216">MWVPTTDGRALHAMVLPGPRDSAAPTVVFESGAAVNRSLWALVQPLVGQWSRAIVYDRSGLGRSAPDPDSRTLARMTEDLGAVLDHFGPGPYVLVGHSAGGPITRGAAAANPARVAGLVLVDPTEEGQNALYSREFRAFERRMLKVLVLAARARVLPVFYRSTLRALPQDARADMRTEGFTAQAMRTFVAQQQTFIDELAEYREHPPELGDLAVTVISAGRAGNGVSPKLRAPLNALHAHSATRSPRGRHVVAERSDHYVLLCEPHVVAEEVRRLVDTTGPWQGDGSRPDSADADTGGVTEEISPNGSV</sequence>
<dbReference type="Pfam" id="PF12697">
    <property type="entry name" value="Abhydrolase_6"/>
    <property type="match status" value="1"/>
</dbReference>
<evidence type="ECO:0000259" key="2">
    <source>
        <dbReference type="Pfam" id="PF12697"/>
    </source>
</evidence>
<feature type="region of interest" description="Disordered" evidence="1">
    <location>
        <begin position="278"/>
        <end position="309"/>
    </location>
</feature>
<accession>A0ABP9KCV8</accession>
<dbReference type="PANTHER" id="PTHR43433">
    <property type="entry name" value="HYDROLASE, ALPHA/BETA FOLD FAMILY PROTEIN"/>
    <property type="match status" value="1"/>
</dbReference>
<organism evidence="3 4">
    <name type="scientific">Nocardia callitridis</name>
    <dbReference type="NCBI Taxonomy" id="648753"/>
    <lineage>
        <taxon>Bacteria</taxon>
        <taxon>Bacillati</taxon>
        <taxon>Actinomycetota</taxon>
        <taxon>Actinomycetes</taxon>
        <taxon>Mycobacteriales</taxon>
        <taxon>Nocardiaceae</taxon>
        <taxon>Nocardia</taxon>
    </lineage>
</organism>
<feature type="domain" description="AB hydrolase-1" evidence="2">
    <location>
        <begin position="27"/>
        <end position="270"/>
    </location>
</feature>
<proteinExistence type="predicted"/>
<dbReference type="Gene3D" id="3.40.50.1820">
    <property type="entry name" value="alpha/beta hydrolase"/>
    <property type="match status" value="1"/>
</dbReference>